<proteinExistence type="predicted"/>
<dbReference type="AlphaFoldDB" id="A0A4S3IY02"/>
<reference evidence="1 2" key="1">
    <citation type="submission" date="2019-03" db="EMBL/GenBank/DDBJ databases">
        <title>The genome sequence of a newly discovered highly antifungal drug resistant Aspergillus species, Aspergillus tanneri NIH 1004.</title>
        <authorList>
            <person name="Mounaud S."/>
            <person name="Singh I."/>
            <person name="Joardar V."/>
            <person name="Pakala S."/>
            <person name="Pakala S."/>
            <person name="Venepally P."/>
            <person name="Hoover J."/>
            <person name="Nierman W."/>
            <person name="Chung J."/>
            <person name="Losada L."/>
        </authorList>
    </citation>
    <scope>NUCLEOTIDE SEQUENCE [LARGE SCALE GENOMIC DNA]</scope>
    <source>
        <strain evidence="1 2">NIH1004</strain>
    </source>
</reference>
<accession>A0A4S3IY02</accession>
<comment type="caution">
    <text evidence="1">The sequence shown here is derived from an EMBL/GenBank/DDBJ whole genome shotgun (WGS) entry which is preliminary data.</text>
</comment>
<organism evidence="1 2">
    <name type="scientific">Aspergillus tanneri</name>
    <dbReference type="NCBI Taxonomy" id="1220188"/>
    <lineage>
        <taxon>Eukaryota</taxon>
        <taxon>Fungi</taxon>
        <taxon>Dikarya</taxon>
        <taxon>Ascomycota</taxon>
        <taxon>Pezizomycotina</taxon>
        <taxon>Eurotiomycetes</taxon>
        <taxon>Eurotiomycetidae</taxon>
        <taxon>Eurotiales</taxon>
        <taxon>Aspergillaceae</taxon>
        <taxon>Aspergillus</taxon>
        <taxon>Aspergillus subgen. Circumdati</taxon>
    </lineage>
</organism>
<dbReference type="VEuPathDB" id="FungiDB:EYZ11_013512"/>
<dbReference type="Proteomes" id="UP000308092">
    <property type="component" value="Unassembled WGS sequence"/>
</dbReference>
<gene>
    <name evidence="1" type="ORF">EYZ11_013512</name>
</gene>
<name>A0A4S3IY02_9EURO</name>
<sequence>MRLGALSDSESDRCCIDLDHLGTTGYLVDLDV</sequence>
<evidence type="ECO:0000313" key="1">
    <source>
        <dbReference type="EMBL" id="THC87042.1"/>
    </source>
</evidence>
<evidence type="ECO:0000313" key="2">
    <source>
        <dbReference type="Proteomes" id="UP000308092"/>
    </source>
</evidence>
<dbReference type="EMBL" id="SOSA01001569">
    <property type="protein sequence ID" value="THC87042.1"/>
    <property type="molecule type" value="Genomic_DNA"/>
</dbReference>
<keyword evidence="2" id="KW-1185">Reference proteome</keyword>
<protein>
    <submittedName>
        <fullName evidence="1">Uncharacterized protein</fullName>
    </submittedName>
</protein>